<sequence length="135" mass="14665">MVSKILSFIILVPLAILLVVFCVANRQAIPVSLDPLGTSPQLAFEAPLFVLLMGAVIFGLVLGGIGTFLTQTHHRARAARRAREIENLRHERDLANDKLRRLREEQSRETAIRQSPAGLPPRADNLALAGPSAAA</sequence>
<feature type="region of interest" description="Disordered" evidence="5">
    <location>
        <begin position="97"/>
        <end position="135"/>
    </location>
</feature>
<evidence type="ECO:0000313" key="8">
    <source>
        <dbReference type="EMBL" id="SDO32459.1"/>
    </source>
</evidence>
<evidence type="ECO:0000256" key="4">
    <source>
        <dbReference type="ARBA" id="ARBA00023136"/>
    </source>
</evidence>
<keyword evidence="1" id="KW-1003">Cell membrane</keyword>
<protein>
    <recommendedName>
        <fullName evidence="7">Lipopolysaccharide assembly protein A domain-containing protein</fullName>
    </recommendedName>
</protein>
<feature type="compositionally biased region" description="Basic and acidic residues" evidence="5">
    <location>
        <begin position="97"/>
        <end position="111"/>
    </location>
</feature>
<evidence type="ECO:0000256" key="6">
    <source>
        <dbReference type="SAM" id="Phobius"/>
    </source>
</evidence>
<dbReference type="OrthoDB" id="7908628at2"/>
<reference evidence="8 9" key="1">
    <citation type="submission" date="2016-10" db="EMBL/GenBank/DDBJ databases">
        <authorList>
            <person name="de Groot N.N."/>
        </authorList>
    </citation>
    <scope>NUCLEOTIDE SEQUENCE [LARGE SCALE GENOMIC DNA]</scope>
    <source>
        <strain evidence="9">L7-484,KACC 16230,DSM 25025</strain>
    </source>
</reference>
<evidence type="ECO:0000256" key="3">
    <source>
        <dbReference type="ARBA" id="ARBA00022989"/>
    </source>
</evidence>
<accession>A0A1H0ILV4</accession>
<evidence type="ECO:0000256" key="2">
    <source>
        <dbReference type="ARBA" id="ARBA00022692"/>
    </source>
</evidence>
<evidence type="ECO:0000256" key="5">
    <source>
        <dbReference type="SAM" id="MobiDB-lite"/>
    </source>
</evidence>
<evidence type="ECO:0000259" key="7">
    <source>
        <dbReference type="Pfam" id="PF06305"/>
    </source>
</evidence>
<keyword evidence="3 6" id="KW-1133">Transmembrane helix</keyword>
<feature type="domain" description="Lipopolysaccharide assembly protein A" evidence="7">
    <location>
        <begin position="44"/>
        <end position="91"/>
    </location>
</feature>
<dbReference type="STRING" id="1166073.SAMN05192530_105227"/>
<dbReference type="AlphaFoldDB" id="A0A1H0ILV4"/>
<organism evidence="8 9">
    <name type="scientific">Aureimonas jatrophae</name>
    <dbReference type="NCBI Taxonomy" id="1166073"/>
    <lineage>
        <taxon>Bacteria</taxon>
        <taxon>Pseudomonadati</taxon>
        <taxon>Pseudomonadota</taxon>
        <taxon>Alphaproteobacteria</taxon>
        <taxon>Hyphomicrobiales</taxon>
        <taxon>Aurantimonadaceae</taxon>
        <taxon>Aureimonas</taxon>
    </lineage>
</organism>
<keyword evidence="4 6" id="KW-0472">Membrane</keyword>
<proteinExistence type="predicted"/>
<evidence type="ECO:0000313" key="9">
    <source>
        <dbReference type="Proteomes" id="UP000198793"/>
    </source>
</evidence>
<keyword evidence="2 6" id="KW-0812">Transmembrane</keyword>
<keyword evidence="9" id="KW-1185">Reference proteome</keyword>
<feature type="transmembrane region" description="Helical" evidence="6">
    <location>
        <begin position="48"/>
        <end position="70"/>
    </location>
</feature>
<evidence type="ECO:0000256" key="1">
    <source>
        <dbReference type="ARBA" id="ARBA00022475"/>
    </source>
</evidence>
<dbReference type="InterPro" id="IPR010445">
    <property type="entry name" value="LapA_dom"/>
</dbReference>
<gene>
    <name evidence="8" type="ORF">SAMN05192530_105227</name>
</gene>
<name>A0A1H0ILV4_9HYPH</name>
<dbReference type="GO" id="GO:0005886">
    <property type="term" value="C:plasma membrane"/>
    <property type="evidence" value="ECO:0007669"/>
    <property type="project" value="InterPro"/>
</dbReference>
<dbReference type="EMBL" id="FNIT01000005">
    <property type="protein sequence ID" value="SDO32459.1"/>
    <property type="molecule type" value="Genomic_DNA"/>
</dbReference>
<dbReference type="Proteomes" id="UP000198793">
    <property type="component" value="Unassembled WGS sequence"/>
</dbReference>
<dbReference type="Pfam" id="PF06305">
    <property type="entry name" value="LapA_dom"/>
    <property type="match status" value="1"/>
</dbReference>
<dbReference type="RefSeq" id="WP_090673838.1">
    <property type="nucleotide sequence ID" value="NZ_FNIT01000005.1"/>
</dbReference>